<dbReference type="Proteomes" id="UP000077671">
    <property type="component" value="Unassembled WGS sequence"/>
</dbReference>
<feature type="transmembrane region" description="Helical" evidence="2">
    <location>
        <begin position="75"/>
        <end position="102"/>
    </location>
</feature>
<reference evidence="3" key="1">
    <citation type="submission" date="2016-04" db="EMBL/GenBank/DDBJ databases">
        <authorList>
            <person name="Nguyen H.D."/>
            <person name="Kesanakurti P."/>
            <person name="Cullis J."/>
            <person name="Levesque C.A."/>
            <person name="Hambleton S."/>
        </authorList>
    </citation>
    <scope>NUCLEOTIDE SEQUENCE</scope>
    <source>
        <strain evidence="3">DAOMC 238032</strain>
    </source>
</reference>
<name>A0A177V5Y5_9BASI</name>
<evidence type="ECO:0000313" key="4">
    <source>
        <dbReference type="Proteomes" id="UP000077671"/>
    </source>
</evidence>
<sequence>MLLWRCRPHQDAQDRASRNSETVNTALRELGALKKQRSSPSTRATHHNSDEQDSALHRDTKGSAYVGRLCYTDCFSIGVVLVLLIGGIPITMPTVVSATLAVRTPRLPSMPHKLWASASR</sequence>
<keyword evidence="2" id="KW-0812">Transmembrane</keyword>
<comment type="caution">
    <text evidence="3">The sequence shown here is derived from an EMBL/GenBank/DDBJ whole genome shotgun (WGS) entry which is preliminary data.</text>
</comment>
<proteinExistence type="predicted"/>
<dbReference type="EMBL" id="LWDD02000301">
    <property type="protein sequence ID" value="KAE8261931.1"/>
    <property type="molecule type" value="Genomic_DNA"/>
</dbReference>
<accession>A0A177V5Y5</accession>
<feature type="compositionally biased region" description="Basic and acidic residues" evidence="1">
    <location>
        <begin position="8"/>
        <end position="18"/>
    </location>
</feature>
<feature type="compositionally biased region" description="Basic and acidic residues" evidence="1">
    <location>
        <begin position="47"/>
        <end position="58"/>
    </location>
</feature>
<reference evidence="3" key="2">
    <citation type="journal article" date="2019" name="IMA Fungus">
        <title>Genome sequencing and comparison of five Tilletia species to identify candidate genes for the detection of regulated species infecting wheat.</title>
        <authorList>
            <person name="Nguyen H.D.T."/>
            <person name="Sultana T."/>
            <person name="Kesanakurti P."/>
            <person name="Hambleton S."/>
        </authorList>
    </citation>
    <scope>NUCLEOTIDE SEQUENCE</scope>
    <source>
        <strain evidence="3">DAOMC 238032</strain>
    </source>
</reference>
<evidence type="ECO:0000256" key="1">
    <source>
        <dbReference type="SAM" id="MobiDB-lite"/>
    </source>
</evidence>
<gene>
    <name evidence="3" type="ORF">A4X03_0g2855</name>
</gene>
<keyword evidence="2" id="KW-1133">Transmembrane helix</keyword>
<protein>
    <submittedName>
        <fullName evidence="3">Uncharacterized protein</fullName>
    </submittedName>
</protein>
<evidence type="ECO:0000256" key="2">
    <source>
        <dbReference type="SAM" id="Phobius"/>
    </source>
</evidence>
<evidence type="ECO:0000313" key="3">
    <source>
        <dbReference type="EMBL" id="KAE8261931.1"/>
    </source>
</evidence>
<dbReference type="AlphaFoldDB" id="A0A177V5Y5"/>
<organism evidence="3 4">
    <name type="scientific">Tilletia caries</name>
    <name type="common">wheat bunt fungus</name>
    <dbReference type="NCBI Taxonomy" id="13290"/>
    <lineage>
        <taxon>Eukaryota</taxon>
        <taxon>Fungi</taxon>
        <taxon>Dikarya</taxon>
        <taxon>Basidiomycota</taxon>
        <taxon>Ustilaginomycotina</taxon>
        <taxon>Exobasidiomycetes</taxon>
        <taxon>Tilletiales</taxon>
        <taxon>Tilletiaceae</taxon>
        <taxon>Tilletia</taxon>
    </lineage>
</organism>
<feature type="region of interest" description="Disordered" evidence="1">
    <location>
        <begin position="1"/>
        <end position="58"/>
    </location>
</feature>
<keyword evidence="2" id="KW-0472">Membrane</keyword>